<dbReference type="Proteomes" id="UP001175211">
    <property type="component" value="Unassembled WGS sequence"/>
</dbReference>
<reference evidence="1" key="1">
    <citation type="submission" date="2023-06" db="EMBL/GenBank/DDBJ databases">
        <authorList>
            <consortium name="Lawrence Berkeley National Laboratory"/>
            <person name="Ahrendt S."/>
            <person name="Sahu N."/>
            <person name="Indic B."/>
            <person name="Wong-Bajracharya J."/>
            <person name="Merenyi Z."/>
            <person name="Ke H.-M."/>
            <person name="Monk M."/>
            <person name="Kocsube S."/>
            <person name="Drula E."/>
            <person name="Lipzen A."/>
            <person name="Balint B."/>
            <person name="Henrissat B."/>
            <person name="Andreopoulos B."/>
            <person name="Martin F.M."/>
            <person name="Harder C.B."/>
            <person name="Rigling D."/>
            <person name="Ford K.L."/>
            <person name="Foster G.D."/>
            <person name="Pangilinan J."/>
            <person name="Papanicolaou A."/>
            <person name="Barry K."/>
            <person name="LaButti K."/>
            <person name="Viragh M."/>
            <person name="Koriabine M."/>
            <person name="Yan M."/>
            <person name="Riley R."/>
            <person name="Champramary S."/>
            <person name="Plett K.L."/>
            <person name="Tsai I.J."/>
            <person name="Slot J."/>
            <person name="Sipos G."/>
            <person name="Plett J."/>
            <person name="Nagy L.G."/>
            <person name="Grigoriev I.V."/>
        </authorList>
    </citation>
    <scope>NUCLEOTIDE SEQUENCE</scope>
    <source>
        <strain evidence="1">CCBAS 213</strain>
    </source>
</reference>
<protein>
    <submittedName>
        <fullName evidence="1">Uncharacterized protein</fullName>
    </submittedName>
</protein>
<sequence>MDILKTRKMREMANMNPSRILGDWAGKTRLPELGMFGVSPFTSPARGPSYPLPPYLHMDESPCIWIKEKVIQEVIRRQKNLECAGILMKTKWNAAWVLTGQATLPRRSRSGRLRCEPSLAVMSRCNGGSYSSILAGVLFKSASTITRGAILALPDGAERYDCEVPGLLGEYTAVNAHSRYQYYNEKTKAR</sequence>
<accession>A0AA39K1E0</accession>
<keyword evidence="2" id="KW-1185">Reference proteome</keyword>
<dbReference type="EMBL" id="JAUEPS010000033">
    <property type="protein sequence ID" value="KAK0451374.1"/>
    <property type="molecule type" value="Genomic_DNA"/>
</dbReference>
<dbReference type="RefSeq" id="XP_060327711.1">
    <property type="nucleotide sequence ID" value="XM_060480315.1"/>
</dbReference>
<organism evidence="1 2">
    <name type="scientific">Armillaria tabescens</name>
    <name type="common">Ringless honey mushroom</name>
    <name type="synonym">Agaricus tabescens</name>
    <dbReference type="NCBI Taxonomy" id="1929756"/>
    <lineage>
        <taxon>Eukaryota</taxon>
        <taxon>Fungi</taxon>
        <taxon>Dikarya</taxon>
        <taxon>Basidiomycota</taxon>
        <taxon>Agaricomycotina</taxon>
        <taxon>Agaricomycetes</taxon>
        <taxon>Agaricomycetidae</taxon>
        <taxon>Agaricales</taxon>
        <taxon>Marasmiineae</taxon>
        <taxon>Physalacriaceae</taxon>
        <taxon>Desarmillaria</taxon>
    </lineage>
</organism>
<dbReference type="GeneID" id="85363863"/>
<dbReference type="AlphaFoldDB" id="A0AA39K1E0"/>
<proteinExistence type="predicted"/>
<evidence type="ECO:0000313" key="1">
    <source>
        <dbReference type="EMBL" id="KAK0451374.1"/>
    </source>
</evidence>
<comment type="caution">
    <text evidence="1">The sequence shown here is derived from an EMBL/GenBank/DDBJ whole genome shotgun (WGS) entry which is preliminary data.</text>
</comment>
<evidence type="ECO:0000313" key="2">
    <source>
        <dbReference type="Proteomes" id="UP001175211"/>
    </source>
</evidence>
<name>A0AA39K1E0_ARMTA</name>
<gene>
    <name evidence="1" type="ORF">EV420DRAFT_1750132</name>
</gene>